<evidence type="ECO:0008006" key="3">
    <source>
        <dbReference type="Google" id="ProtNLM"/>
    </source>
</evidence>
<dbReference type="AlphaFoldDB" id="X5DUP2"/>
<gene>
    <name evidence="1" type="ORF">CGLY_12870</name>
</gene>
<organism evidence="1 2">
    <name type="scientific">Corynebacterium glyciniphilum AJ 3170</name>
    <dbReference type="NCBI Taxonomy" id="1404245"/>
    <lineage>
        <taxon>Bacteria</taxon>
        <taxon>Bacillati</taxon>
        <taxon>Actinomycetota</taxon>
        <taxon>Actinomycetes</taxon>
        <taxon>Mycobacteriales</taxon>
        <taxon>Corynebacteriaceae</taxon>
        <taxon>Corynebacterium</taxon>
    </lineage>
</organism>
<accession>X5DUP2</accession>
<name>X5DUP2_9CORY</name>
<evidence type="ECO:0000313" key="1">
    <source>
        <dbReference type="EMBL" id="AHW65014.1"/>
    </source>
</evidence>
<dbReference type="Proteomes" id="UP000023703">
    <property type="component" value="Chromosome"/>
</dbReference>
<dbReference type="InterPro" id="IPR034660">
    <property type="entry name" value="DinB/YfiT-like"/>
</dbReference>
<reference evidence="1 2" key="1">
    <citation type="journal article" date="2015" name="Int. J. Syst. Evol. Microbiol.">
        <title>Revisiting Corynebacterium glyciniphilum (ex Kubota et al., 1972) sp. nov., nom. rev., isolated from putrefied banana.</title>
        <authorList>
            <person name="Al-Dilaimi A."/>
            <person name="Bednarz H."/>
            <person name="Lomker A."/>
            <person name="Niehaus K."/>
            <person name="Kalinowski J."/>
            <person name="Ruckert C."/>
        </authorList>
    </citation>
    <scope>NUCLEOTIDE SEQUENCE [LARGE SCALE GENOMIC DNA]</scope>
    <source>
        <strain evidence="1">AJ 3170</strain>
    </source>
</reference>
<dbReference type="eggNOG" id="COG2318">
    <property type="taxonomic scope" value="Bacteria"/>
</dbReference>
<dbReference type="Pfam" id="PF04978">
    <property type="entry name" value="MST"/>
    <property type="match status" value="1"/>
</dbReference>
<dbReference type="RefSeq" id="WP_052540183.1">
    <property type="nucleotide sequence ID" value="NZ_CP006842.1"/>
</dbReference>
<dbReference type="SUPFAM" id="SSF109854">
    <property type="entry name" value="DinB/YfiT-like putative metalloenzymes"/>
    <property type="match status" value="1"/>
</dbReference>
<protein>
    <recommendedName>
        <fullName evidence="3">DinB family protein</fullName>
    </recommendedName>
</protein>
<keyword evidence="2" id="KW-1185">Reference proteome</keyword>
<dbReference type="STRING" id="1404245.CGLY_12870"/>
<sequence length="195" mass="22123">MNLDDTNGFLLHYLQASRDALLWKVEGVSEYDARRPLTATGTNLAGLVKHVAHTEIGYFGETFGREWPVAGERITVEQADVDPHIDLYLAPDETVDDIIAFYRRVWEFSNETLSRRPVSDVGTVRHWPADRRRKSLGEIATHVIAETARHAGHADILREQLDGSIGLRKNNTNLPDEADWSVHAARLQEIAERFR</sequence>
<evidence type="ECO:0000313" key="2">
    <source>
        <dbReference type="Proteomes" id="UP000023703"/>
    </source>
</evidence>
<dbReference type="Gene3D" id="1.20.120.450">
    <property type="entry name" value="dinb family like domain"/>
    <property type="match status" value="1"/>
</dbReference>
<proteinExistence type="predicted"/>
<dbReference type="OrthoDB" id="4548523at2"/>
<dbReference type="KEGG" id="cgy:CGLY_12870"/>
<dbReference type="HOGENOM" id="CLU_097062_0_0_11"/>
<dbReference type="InterPro" id="IPR007061">
    <property type="entry name" value="MST-like"/>
</dbReference>
<dbReference type="EMBL" id="CP006842">
    <property type="protein sequence ID" value="AHW65014.1"/>
    <property type="molecule type" value="Genomic_DNA"/>
</dbReference>